<evidence type="ECO:0000256" key="5">
    <source>
        <dbReference type="ARBA" id="ARBA00023027"/>
    </source>
</evidence>
<dbReference type="FunFam" id="3.40.50.720:FF:000019">
    <property type="entry name" value="Glycerol-3-phosphate dehydrogenase [NAD(P)+]"/>
    <property type="match status" value="1"/>
</dbReference>
<dbReference type="InterPro" id="IPR013328">
    <property type="entry name" value="6PGD_dom2"/>
</dbReference>
<keyword evidence="21" id="KW-1185">Reference proteome</keyword>
<evidence type="ECO:0000256" key="14">
    <source>
        <dbReference type="PIRSR" id="PIRSR000114-1"/>
    </source>
</evidence>
<dbReference type="NCBIfam" id="NF000940">
    <property type="entry name" value="PRK00094.1-2"/>
    <property type="match status" value="1"/>
</dbReference>
<dbReference type="NCBIfam" id="NF000939">
    <property type="entry name" value="PRK00094.1-1"/>
    <property type="match status" value="1"/>
</dbReference>
<evidence type="ECO:0000256" key="16">
    <source>
        <dbReference type="PIRSR" id="PIRSR000114-3"/>
    </source>
</evidence>
<dbReference type="InterPro" id="IPR036291">
    <property type="entry name" value="NAD(P)-bd_dom_sf"/>
</dbReference>
<comment type="caution">
    <text evidence="13">Lacks conserved residue(s) required for the propagation of feature annotation.</text>
</comment>
<dbReference type="GO" id="GO:0005829">
    <property type="term" value="C:cytosol"/>
    <property type="evidence" value="ECO:0007669"/>
    <property type="project" value="TreeGrafter"/>
</dbReference>
<evidence type="ECO:0000256" key="6">
    <source>
        <dbReference type="ARBA" id="ARBA00023098"/>
    </source>
</evidence>
<accession>A0A369CHT8</accession>
<keyword evidence="5 13" id="KW-0520">NAD</keyword>
<dbReference type="Gene3D" id="3.40.50.720">
    <property type="entry name" value="NAD(P)-binding Rossmann-like Domain"/>
    <property type="match status" value="1"/>
</dbReference>
<feature type="binding site" evidence="13">
    <location>
        <position position="111"/>
    </location>
    <ligand>
        <name>sn-glycerol 3-phosphate</name>
        <dbReference type="ChEBI" id="CHEBI:57597"/>
    </ligand>
</feature>
<feature type="binding site" evidence="13">
    <location>
        <position position="144"/>
    </location>
    <ligand>
        <name>NADPH</name>
        <dbReference type="ChEBI" id="CHEBI:57783"/>
    </ligand>
</feature>
<dbReference type="FunFam" id="1.10.1040.10:FF:000001">
    <property type="entry name" value="Glycerol-3-phosphate dehydrogenase [NAD(P)+]"/>
    <property type="match status" value="1"/>
</dbReference>
<evidence type="ECO:0000256" key="17">
    <source>
        <dbReference type="RuleBase" id="RU000437"/>
    </source>
</evidence>
<dbReference type="PANTHER" id="PTHR11728:SF1">
    <property type="entry name" value="GLYCEROL-3-PHOSPHATE DEHYDROGENASE [NAD(+)] 2, CHLOROPLASTIC"/>
    <property type="match status" value="1"/>
</dbReference>
<dbReference type="PANTHER" id="PTHR11728">
    <property type="entry name" value="GLYCEROL-3-PHOSPHATE DEHYDROGENASE"/>
    <property type="match status" value="1"/>
</dbReference>
<dbReference type="GO" id="GO:0141152">
    <property type="term" value="F:glycerol-3-phosphate dehydrogenase (NAD+) activity"/>
    <property type="evidence" value="ECO:0007669"/>
    <property type="project" value="RHEA"/>
</dbReference>
<evidence type="ECO:0000256" key="12">
    <source>
        <dbReference type="ARBA" id="ARBA00080511"/>
    </source>
</evidence>
<feature type="binding site" evidence="16">
    <location>
        <position position="259"/>
    </location>
    <ligand>
        <name>NAD(+)</name>
        <dbReference type="ChEBI" id="CHEBI:57540"/>
    </ligand>
</feature>
<feature type="binding site" evidence="13">
    <location>
        <position position="258"/>
    </location>
    <ligand>
        <name>sn-glycerol 3-phosphate</name>
        <dbReference type="ChEBI" id="CHEBI:57597"/>
    </ligand>
</feature>
<organism evidence="20 21">
    <name type="scientific">Thioalbus denitrificans</name>
    <dbReference type="NCBI Taxonomy" id="547122"/>
    <lineage>
        <taxon>Bacteria</taxon>
        <taxon>Pseudomonadati</taxon>
        <taxon>Pseudomonadota</taxon>
        <taxon>Gammaproteobacteria</taxon>
        <taxon>Chromatiales</taxon>
        <taxon>Ectothiorhodospiraceae</taxon>
        <taxon>Thioalbus</taxon>
    </lineage>
</organism>
<feature type="domain" description="Glycerol-3-phosphate dehydrogenase NAD-dependent C-terminal" evidence="19">
    <location>
        <begin position="184"/>
        <end position="324"/>
    </location>
</feature>
<evidence type="ECO:0000256" key="13">
    <source>
        <dbReference type="HAMAP-Rule" id="MF_00394"/>
    </source>
</evidence>
<dbReference type="GO" id="GO:0141153">
    <property type="term" value="F:glycerol-3-phosphate dehydrogenase (NADP+) activity"/>
    <property type="evidence" value="ECO:0007669"/>
    <property type="project" value="RHEA"/>
</dbReference>
<comment type="caution">
    <text evidence="20">The sequence shown here is derived from an EMBL/GenBank/DDBJ whole genome shotgun (WGS) entry which is preliminary data.</text>
</comment>
<dbReference type="InterPro" id="IPR008927">
    <property type="entry name" value="6-PGluconate_DH-like_C_sf"/>
</dbReference>
<feature type="binding site" evidence="13">
    <location>
        <position position="195"/>
    </location>
    <ligand>
        <name>sn-glycerol 3-phosphate</name>
        <dbReference type="ChEBI" id="CHEBI:57597"/>
    </ligand>
</feature>
<evidence type="ECO:0000256" key="1">
    <source>
        <dbReference type="ARBA" id="ARBA00011009"/>
    </source>
</evidence>
<evidence type="ECO:0000313" key="21">
    <source>
        <dbReference type="Proteomes" id="UP000252707"/>
    </source>
</evidence>
<dbReference type="Pfam" id="PF07479">
    <property type="entry name" value="NAD_Gly3P_dh_C"/>
    <property type="match status" value="1"/>
</dbReference>
<keyword evidence="13" id="KW-0547">Nucleotide-binding</keyword>
<dbReference type="NCBIfam" id="NF000942">
    <property type="entry name" value="PRK00094.1-4"/>
    <property type="match status" value="1"/>
</dbReference>
<keyword evidence="2 13" id="KW-0444">Lipid biosynthesis</keyword>
<dbReference type="PROSITE" id="PS00957">
    <property type="entry name" value="NAD_G3PDH"/>
    <property type="match status" value="1"/>
</dbReference>
<dbReference type="Proteomes" id="UP000252707">
    <property type="component" value="Unassembled WGS sequence"/>
</dbReference>
<feature type="binding site" evidence="16">
    <location>
        <begin position="13"/>
        <end position="18"/>
    </location>
    <ligand>
        <name>NAD(+)</name>
        <dbReference type="ChEBI" id="CHEBI:57540"/>
    </ligand>
</feature>
<feature type="binding site" evidence="13">
    <location>
        <position position="285"/>
    </location>
    <ligand>
        <name>NADPH</name>
        <dbReference type="ChEBI" id="CHEBI:57783"/>
    </ligand>
</feature>
<dbReference type="SUPFAM" id="SSF48179">
    <property type="entry name" value="6-phosphogluconate dehydrogenase C-terminal domain-like"/>
    <property type="match status" value="1"/>
</dbReference>
<evidence type="ECO:0000256" key="2">
    <source>
        <dbReference type="ARBA" id="ARBA00022516"/>
    </source>
</evidence>
<evidence type="ECO:0000313" key="20">
    <source>
        <dbReference type="EMBL" id="RCX33253.1"/>
    </source>
</evidence>
<feature type="binding site" evidence="13">
    <location>
        <position position="259"/>
    </location>
    <ligand>
        <name>sn-glycerol 3-phosphate</name>
        <dbReference type="ChEBI" id="CHEBI:57597"/>
    </ligand>
</feature>
<evidence type="ECO:0000256" key="7">
    <source>
        <dbReference type="ARBA" id="ARBA00023209"/>
    </source>
</evidence>
<evidence type="ECO:0000256" key="15">
    <source>
        <dbReference type="PIRSR" id="PIRSR000114-2"/>
    </source>
</evidence>
<dbReference type="EC" id="1.1.1.94" evidence="10 13"/>
<evidence type="ECO:0000256" key="3">
    <source>
        <dbReference type="ARBA" id="ARBA00022857"/>
    </source>
</evidence>
<protein>
    <recommendedName>
        <fullName evidence="11 13">Glycerol-3-phosphate dehydrogenase [NAD(P)+]</fullName>
        <ecNumber evidence="10 13">1.1.1.94</ecNumber>
    </recommendedName>
    <alternativeName>
        <fullName evidence="13">NAD(P)(+)-dependent glycerol-3-phosphate dehydrogenase</fullName>
    </alternativeName>
    <alternativeName>
        <fullName evidence="12 13">NAD(P)H-dependent dihydroxyacetone-phosphate reductase</fullName>
    </alternativeName>
</protein>
<keyword evidence="4 13" id="KW-0560">Oxidoreductase</keyword>
<feature type="binding site" evidence="15">
    <location>
        <position position="111"/>
    </location>
    <ligand>
        <name>substrate</name>
    </ligand>
</feature>
<comment type="catalytic activity">
    <reaction evidence="13">
        <text>sn-glycerol 3-phosphate + NAD(+) = dihydroxyacetone phosphate + NADH + H(+)</text>
        <dbReference type="Rhea" id="RHEA:11092"/>
        <dbReference type="ChEBI" id="CHEBI:15378"/>
        <dbReference type="ChEBI" id="CHEBI:57540"/>
        <dbReference type="ChEBI" id="CHEBI:57597"/>
        <dbReference type="ChEBI" id="CHEBI:57642"/>
        <dbReference type="ChEBI" id="CHEBI:57945"/>
        <dbReference type="EC" id="1.1.1.94"/>
    </reaction>
</comment>
<comment type="subcellular location">
    <subcellularLocation>
        <location evidence="13">Cytoplasm</location>
    </subcellularLocation>
</comment>
<dbReference type="OrthoDB" id="9812273at2"/>
<evidence type="ECO:0000259" key="19">
    <source>
        <dbReference type="Pfam" id="PF07479"/>
    </source>
</evidence>
<dbReference type="SUPFAM" id="SSF51735">
    <property type="entry name" value="NAD(P)-binding Rossmann-fold domains"/>
    <property type="match status" value="1"/>
</dbReference>
<evidence type="ECO:0000256" key="10">
    <source>
        <dbReference type="ARBA" id="ARBA00066687"/>
    </source>
</evidence>
<gene>
    <name evidence="13" type="primary">gpsA</name>
    <name evidence="20" type="ORF">DFQ59_101554</name>
</gene>
<evidence type="ECO:0000259" key="18">
    <source>
        <dbReference type="Pfam" id="PF01210"/>
    </source>
</evidence>
<reference evidence="20 21" key="1">
    <citation type="submission" date="2018-07" db="EMBL/GenBank/DDBJ databases">
        <title>Genomic Encyclopedia of Type Strains, Phase IV (KMG-IV): sequencing the most valuable type-strain genomes for metagenomic binning, comparative biology and taxonomic classification.</title>
        <authorList>
            <person name="Goeker M."/>
        </authorList>
    </citation>
    <scope>NUCLEOTIDE SEQUENCE [LARGE SCALE GENOMIC DNA]</scope>
    <source>
        <strain evidence="20 21">DSM 26407</strain>
    </source>
</reference>
<evidence type="ECO:0000256" key="4">
    <source>
        <dbReference type="ARBA" id="ARBA00023002"/>
    </source>
</evidence>
<keyword evidence="8 13" id="KW-1208">Phospholipid metabolism</keyword>
<dbReference type="RefSeq" id="WP_114278117.1">
    <property type="nucleotide sequence ID" value="NZ_QPJY01000001.1"/>
</dbReference>
<keyword evidence="3 13" id="KW-0521">NADP</keyword>
<dbReference type="GO" id="GO:0046168">
    <property type="term" value="P:glycerol-3-phosphate catabolic process"/>
    <property type="evidence" value="ECO:0007669"/>
    <property type="project" value="InterPro"/>
</dbReference>
<feature type="binding site" evidence="13">
    <location>
        <position position="16"/>
    </location>
    <ligand>
        <name>NADPH</name>
        <dbReference type="ChEBI" id="CHEBI:57783"/>
    </ligand>
</feature>
<dbReference type="PRINTS" id="PR00077">
    <property type="entry name" value="GPDHDRGNASE"/>
</dbReference>
<name>A0A369CHT8_9GAMM</name>
<dbReference type="UniPathway" id="UPA00940"/>
<dbReference type="GO" id="GO:0051287">
    <property type="term" value="F:NAD binding"/>
    <property type="evidence" value="ECO:0007669"/>
    <property type="project" value="InterPro"/>
</dbReference>
<keyword evidence="7 13" id="KW-0594">Phospholipid biosynthesis</keyword>
<evidence type="ECO:0000256" key="11">
    <source>
        <dbReference type="ARBA" id="ARBA00069372"/>
    </source>
</evidence>
<dbReference type="InterPro" id="IPR006168">
    <property type="entry name" value="G3P_DH_NAD-dep"/>
</dbReference>
<dbReference type="Gene3D" id="1.10.1040.10">
    <property type="entry name" value="N-(1-d-carboxylethyl)-l-norvaline Dehydrogenase, domain 2"/>
    <property type="match status" value="1"/>
</dbReference>
<feature type="binding site" evidence="13">
    <location>
        <position position="111"/>
    </location>
    <ligand>
        <name>NADPH</name>
        <dbReference type="ChEBI" id="CHEBI:57783"/>
    </ligand>
</feature>
<comment type="pathway">
    <text evidence="13">Membrane lipid metabolism; glycerophospholipid metabolism.</text>
</comment>
<dbReference type="AlphaFoldDB" id="A0A369CHT8"/>
<keyword evidence="6 13" id="KW-0443">Lipid metabolism</keyword>
<evidence type="ECO:0000256" key="9">
    <source>
        <dbReference type="ARBA" id="ARBA00052716"/>
    </source>
</evidence>
<feature type="binding site" evidence="13">
    <location>
        <position position="260"/>
    </location>
    <ligand>
        <name>sn-glycerol 3-phosphate</name>
        <dbReference type="ChEBI" id="CHEBI:57597"/>
    </ligand>
</feature>
<dbReference type="Pfam" id="PF01210">
    <property type="entry name" value="NAD_Gly3P_dh_N"/>
    <property type="match status" value="1"/>
</dbReference>
<dbReference type="GO" id="GO:0005975">
    <property type="term" value="P:carbohydrate metabolic process"/>
    <property type="evidence" value="ECO:0007669"/>
    <property type="project" value="InterPro"/>
</dbReference>
<dbReference type="HAMAP" id="MF_00394">
    <property type="entry name" value="NAD_Glyc3P_dehydrog"/>
    <property type="match status" value="1"/>
</dbReference>
<feature type="binding site" evidence="16">
    <location>
        <position position="144"/>
    </location>
    <ligand>
        <name>NAD(+)</name>
        <dbReference type="ChEBI" id="CHEBI:57540"/>
    </ligand>
</feature>
<feature type="domain" description="Glycerol-3-phosphate dehydrogenase NAD-dependent N-terminal" evidence="18">
    <location>
        <begin position="9"/>
        <end position="164"/>
    </location>
</feature>
<feature type="binding site" evidence="13">
    <location>
        <position position="37"/>
    </location>
    <ligand>
        <name>NADPH</name>
        <dbReference type="ChEBI" id="CHEBI:57783"/>
    </ligand>
</feature>
<feature type="active site" description="Proton acceptor" evidence="13 14">
    <location>
        <position position="195"/>
    </location>
</feature>
<feature type="binding site" evidence="13">
    <location>
        <position position="142"/>
    </location>
    <ligand>
        <name>sn-glycerol 3-phosphate</name>
        <dbReference type="ChEBI" id="CHEBI:57597"/>
    </ligand>
</feature>
<sequence>MSRAATPPVTVLGAGSWGTALAMLLARNGLPVTLWGHEPAHMAELAARRCNDAFLPGIPFAETLQVEHRLDAALDGAGLALLVVPSAVFRGVLHQIRPWLAPGCRIAWGTKGLDAASGQLLHEVCAEVLGSQRPAAVVSGPSFAREVAAGLPTAVTVASHDPELAHDLAGWLHNDTFRAYTSADMVGVQLGGAVKNVLAIAAGISDGLGFGANARAALITRGLAEMARLGAHLGGQAETFMGLAGLGDLVLTCTDDQSRNRRFGLALGRGTDPEAAEAAIGQVVEGRGTAAEVHRLAQRAGVEMPITGEVHRVLYEGETPRAAVTTLLAREQKSETWGLA</sequence>
<feature type="binding site" evidence="13">
    <location>
        <position position="17"/>
    </location>
    <ligand>
        <name>NADPH</name>
        <dbReference type="ChEBI" id="CHEBI:57783"/>
    </ligand>
</feature>
<dbReference type="EMBL" id="QPJY01000001">
    <property type="protein sequence ID" value="RCX33253.1"/>
    <property type="molecule type" value="Genomic_DNA"/>
</dbReference>
<feature type="binding site" evidence="15">
    <location>
        <begin position="259"/>
        <end position="260"/>
    </location>
    <ligand>
        <name>substrate</name>
    </ligand>
</feature>
<proteinExistence type="inferred from homology"/>
<evidence type="ECO:0000256" key="8">
    <source>
        <dbReference type="ARBA" id="ARBA00023264"/>
    </source>
</evidence>
<keyword evidence="13" id="KW-0963">Cytoplasm</keyword>
<feature type="binding site" evidence="13">
    <location>
        <position position="140"/>
    </location>
    <ligand>
        <name>sn-glycerol 3-phosphate</name>
        <dbReference type="ChEBI" id="CHEBI:57597"/>
    </ligand>
</feature>
<feature type="binding site" evidence="13">
    <location>
        <position position="259"/>
    </location>
    <ligand>
        <name>NADPH</name>
        <dbReference type="ChEBI" id="CHEBI:57783"/>
    </ligand>
</feature>
<comment type="catalytic activity">
    <reaction evidence="9">
        <text>sn-glycerol 3-phosphate + NADP(+) = dihydroxyacetone phosphate + NADPH + H(+)</text>
        <dbReference type="Rhea" id="RHEA:11096"/>
        <dbReference type="ChEBI" id="CHEBI:15378"/>
        <dbReference type="ChEBI" id="CHEBI:57597"/>
        <dbReference type="ChEBI" id="CHEBI:57642"/>
        <dbReference type="ChEBI" id="CHEBI:57783"/>
        <dbReference type="ChEBI" id="CHEBI:58349"/>
        <dbReference type="EC" id="1.1.1.94"/>
    </reaction>
    <physiologicalReaction direction="right-to-left" evidence="9">
        <dbReference type="Rhea" id="RHEA:11098"/>
    </physiologicalReaction>
</comment>
<dbReference type="GO" id="GO:0046167">
    <property type="term" value="P:glycerol-3-phosphate biosynthetic process"/>
    <property type="evidence" value="ECO:0007669"/>
    <property type="project" value="UniProtKB-UniRule"/>
</dbReference>
<dbReference type="PIRSF" id="PIRSF000114">
    <property type="entry name" value="Glycerol-3-P_dh"/>
    <property type="match status" value="1"/>
</dbReference>
<feature type="binding site" evidence="13">
    <location>
        <position position="248"/>
    </location>
    <ligand>
        <name>sn-glycerol 3-phosphate</name>
        <dbReference type="ChEBI" id="CHEBI:57597"/>
    </ligand>
</feature>
<comment type="similarity">
    <text evidence="1 13 17">Belongs to the NAD-dependent glycerol-3-phosphate dehydrogenase family.</text>
</comment>
<comment type="function">
    <text evidence="13">Catalyzes the reduction of the glycolytic intermediate dihydroxyacetone phosphate (DHAP) to sn-glycerol 3-phosphate (G3P), the key precursor for phospholipid synthesis.</text>
</comment>
<dbReference type="GO" id="GO:0046474">
    <property type="term" value="P:glycerophospholipid biosynthetic process"/>
    <property type="evidence" value="ECO:0007669"/>
    <property type="project" value="TreeGrafter"/>
</dbReference>
<dbReference type="InterPro" id="IPR006109">
    <property type="entry name" value="G3P_DH_NAD-dep_C"/>
</dbReference>
<feature type="binding site" evidence="13">
    <location>
        <position position="283"/>
    </location>
    <ligand>
        <name>NADPH</name>
        <dbReference type="ChEBI" id="CHEBI:57783"/>
    </ligand>
</feature>
<dbReference type="InterPro" id="IPR011128">
    <property type="entry name" value="G3P_DH_NAD-dep_N"/>
</dbReference>